<dbReference type="Proteomes" id="UP001501175">
    <property type="component" value="Unassembled WGS sequence"/>
</dbReference>
<dbReference type="InterPro" id="IPR001279">
    <property type="entry name" value="Metallo-B-lactamas"/>
</dbReference>
<gene>
    <name evidence="2" type="ORF">GCM10023189_17830</name>
</gene>
<organism evidence="2 3">
    <name type="scientific">Nibrella saemangeumensis</name>
    <dbReference type="NCBI Taxonomy" id="1084526"/>
    <lineage>
        <taxon>Bacteria</taxon>
        <taxon>Pseudomonadati</taxon>
        <taxon>Bacteroidota</taxon>
        <taxon>Cytophagia</taxon>
        <taxon>Cytophagales</taxon>
        <taxon>Spirosomataceae</taxon>
        <taxon>Nibrella</taxon>
    </lineage>
</organism>
<dbReference type="Pfam" id="PF12706">
    <property type="entry name" value="Lactamase_B_2"/>
    <property type="match status" value="1"/>
</dbReference>
<feature type="domain" description="Metallo-beta-lactamase" evidence="1">
    <location>
        <begin position="141"/>
        <end position="337"/>
    </location>
</feature>
<dbReference type="SUPFAM" id="SSF56281">
    <property type="entry name" value="Metallo-hydrolase/oxidoreductase"/>
    <property type="match status" value="1"/>
</dbReference>
<proteinExistence type="predicted"/>
<dbReference type="Gene3D" id="3.60.15.10">
    <property type="entry name" value="Ribonuclease Z/Hydroxyacylglutathione hydrolase-like"/>
    <property type="match status" value="1"/>
</dbReference>
<reference evidence="3" key="1">
    <citation type="journal article" date="2019" name="Int. J. Syst. Evol. Microbiol.">
        <title>The Global Catalogue of Microorganisms (GCM) 10K type strain sequencing project: providing services to taxonomists for standard genome sequencing and annotation.</title>
        <authorList>
            <consortium name="The Broad Institute Genomics Platform"/>
            <consortium name="The Broad Institute Genome Sequencing Center for Infectious Disease"/>
            <person name="Wu L."/>
            <person name="Ma J."/>
        </authorList>
    </citation>
    <scope>NUCLEOTIDE SEQUENCE [LARGE SCALE GENOMIC DNA]</scope>
    <source>
        <strain evidence="3">JCM 17927</strain>
    </source>
</reference>
<protein>
    <submittedName>
        <fullName evidence="2">MBL fold metallo-hydrolase</fullName>
    </submittedName>
</protein>
<dbReference type="PROSITE" id="PS51257">
    <property type="entry name" value="PROKAR_LIPOPROTEIN"/>
    <property type="match status" value="1"/>
</dbReference>
<name>A0ABP8MMK6_9BACT</name>
<dbReference type="InterPro" id="IPR036866">
    <property type="entry name" value="RibonucZ/Hydroxyglut_hydro"/>
</dbReference>
<evidence type="ECO:0000259" key="1">
    <source>
        <dbReference type="Pfam" id="PF12706"/>
    </source>
</evidence>
<sequence length="389" mass="43709">MSQLKLIPIKRRIWGLLVVGMLAVVVVLAQGCNPIRALGKNPSGEALKRIEALPNYQDGAFQNLDQIVQNVQTVAPATTTPVRRGPRWLRMLKYVTGQPKELLPAKPLITVKTDLVNATYTRPTVVWFGHSSFLLKTGSVNILFDPSFSGFAGPFKGAIRAFDGSNVYDHDDMPVIDALVISHDHYDHLDYLTVKRLRKKVKRVIVPIGVGSHFRHWGFPDDMITELNWNESARLSEAITITATPAHHRSNRTFKQVRKTLWASYVIKADGHTVFFSGDSGYSRHFKLIGEQYGPFDLALLECGQYNVKWPQSHMFPTQTAQAALDLRAAMTLPVHWGKYAESEHAWNESVNLYVKAADSLHVPVTVPRIGEPYTIGTAAKRTAWWNEF</sequence>
<comment type="caution">
    <text evidence="2">The sequence shown here is derived from an EMBL/GenBank/DDBJ whole genome shotgun (WGS) entry which is preliminary data.</text>
</comment>
<dbReference type="PANTHER" id="PTHR15032">
    <property type="entry name" value="N-ACYL-PHOSPHATIDYLETHANOLAMINE-HYDROLYZING PHOSPHOLIPASE D"/>
    <property type="match status" value="1"/>
</dbReference>
<accession>A0ABP8MMK6</accession>
<dbReference type="EMBL" id="BAABHD010000022">
    <property type="protein sequence ID" value="GAA4453167.1"/>
    <property type="molecule type" value="Genomic_DNA"/>
</dbReference>
<dbReference type="RefSeq" id="WP_345242660.1">
    <property type="nucleotide sequence ID" value="NZ_BAABHD010000022.1"/>
</dbReference>
<dbReference type="PANTHER" id="PTHR15032:SF4">
    <property type="entry name" value="N-ACYL-PHOSPHATIDYLETHANOLAMINE-HYDROLYZING PHOSPHOLIPASE D"/>
    <property type="match status" value="1"/>
</dbReference>
<keyword evidence="3" id="KW-1185">Reference proteome</keyword>
<evidence type="ECO:0000313" key="2">
    <source>
        <dbReference type="EMBL" id="GAA4453167.1"/>
    </source>
</evidence>
<evidence type="ECO:0000313" key="3">
    <source>
        <dbReference type="Proteomes" id="UP001501175"/>
    </source>
</evidence>